<evidence type="ECO:0000313" key="1">
    <source>
        <dbReference type="EMBL" id="RKX69592.1"/>
    </source>
</evidence>
<reference evidence="1 2" key="1">
    <citation type="submission" date="2018-06" db="EMBL/GenBank/DDBJ databases">
        <title>Extensive metabolic versatility and redundancy in microbially diverse, dynamic hydrothermal sediments.</title>
        <authorList>
            <person name="Dombrowski N."/>
            <person name="Teske A."/>
            <person name="Baker B.J."/>
        </authorList>
    </citation>
    <scope>NUCLEOTIDE SEQUENCE [LARGE SCALE GENOMIC DNA]</scope>
    <source>
        <strain evidence="1">B10_G13</strain>
    </source>
</reference>
<protein>
    <submittedName>
        <fullName evidence="1">Uncharacterized protein</fullName>
    </submittedName>
</protein>
<organism evidence="1 2">
    <name type="scientific">candidate division TA06 bacterium</name>
    <dbReference type="NCBI Taxonomy" id="2250710"/>
    <lineage>
        <taxon>Bacteria</taxon>
        <taxon>Bacteria division TA06</taxon>
    </lineage>
</organism>
<name>A0A660SG96_UNCT6</name>
<comment type="caution">
    <text evidence="1">The sequence shown here is derived from an EMBL/GenBank/DDBJ whole genome shotgun (WGS) entry which is preliminary data.</text>
</comment>
<dbReference type="Proteomes" id="UP000271125">
    <property type="component" value="Unassembled WGS sequence"/>
</dbReference>
<gene>
    <name evidence="1" type="ORF">DRP43_04225</name>
</gene>
<dbReference type="AlphaFoldDB" id="A0A660SG96"/>
<proteinExistence type="predicted"/>
<accession>A0A660SG96</accession>
<feature type="non-terminal residue" evidence="1">
    <location>
        <position position="162"/>
    </location>
</feature>
<sequence length="162" mass="19463">MKKIVILLLTIFITVNLLLAEKFYTDYARFYGDYNMTYTEFYYQIPMSSLKYKKMGKNREAKYELYIKVKNNITKKEYDVKWIKKSILPKDRNIVLSRKNLIDKKDMILSPGKYSVYTYLKDIYGKKKFEKNYSFTLEDQSKNLAFSDIELADYIKEDTTDN</sequence>
<evidence type="ECO:0000313" key="2">
    <source>
        <dbReference type="Proteomes" id="UP000271125"/>
    </source>
</evidence>
<dbReference type="EMBL" id="QNBD01000181">
    <property type="protein sequence ID" value="RKX69592.1"/>
    <property type="molecule type" value="Genomic_DNA"/>
</dbReference>